<evidence type="ECO:0000313" key="4">
    <source>
        <dbReference type="Proteomes" id="UP001600941"/>
    </source>
</evidence>
<dbReference type="RefSeq" id="WP_103731574.1">
    <property type="nucleotide sequence ID" value="NZ_AP031413.1"/>
</dbReference>
<dbReference type="PANTHER" id="PTHR11328">
    <property type="entry name" value="MAJOR FACILITATOR SUPERFAMILY DOMAIN-CONTAINING PROTEIN"/>
    <property type="match status" value="1"/>
</dbReference>
<dbReference type="InterPro" id="IPR001927">
    <property type="entry name" value="Na/Gal_symport"/>
</dbReference>
<feature type="transmembrane region" description="Helical" evidence="2">
    <location>
        <begin position="123"/>
        <end position="143"/>
    </location>
</feature>
<feature type="compositionally biased region" description="Basic and acidic residues" evidence="1">
    <location>
        <begin position="457"/>
        <end position="473"/>
    </location>
</feature>
<dbReference type="EMBL" id="BAABZQ010000001">
    <property type="protein sequence ID" value="GAA6501516.1"/>
    <property type="molecule type" value="Genomic_DNA"/>
</dbReference>
<gene>
    <name evidence="3" type="ORF">K340107D12_43320</name>
</gene>
<keyword evidence="2" id="KW-0812">Transmembrane</keyword>
<evidence type="ECO:0000256" key="1">
    <source>
        <dbReference type="SAM" id="MobiDB-lite"/>
    </source>
</evidence>
<dbReference type="InterPro" id="IPR039672">
    <property type="entry name" value="MFS_2"/>
</dbReference>
<comment type="caution">
    <text evidence="3">The sequence shown here is derived from an EMBL/GenBank/DDBJ whole genome shotgun (WGS) entry which is preliminary data.</text>
</comment>
<feature type="transmembrane region" description="Helical" evidence="2">
    <location>
        <begin position="95"/>
        <end position="117"/>
    </location>
</feature>
<evidence type="ECO:0000313" key="3">
    <source>
        <dbReference type="EMBL" id="GAA6501516.1"/>
    </source>
</evidence>
<feature type="transmembrane region" description="Helical" evidence="2">
    <location>
        <begin position="185"/>
        <end position="206"/>
    </location>
</feature>
<dbReference type="SUPFAM" id="SSF103473">
    <property type="entry name" value="MFS general substrate transporter"/>
    <property type="match status" value="1"/>
</dbReference>
<feature type="transmembrane region" description="Helical" evidence="2">
    <location>
        <begin position="274"/>
        <end position="295"/>
    </location>
</feature>
<proteinExistence type="predicted"/>
<keyword evidence="2" id="KW-1133">Transmembrane helix</keyword>
<evidence type="ECO:0000256" key="2">
    <source>
        <dbReference type="SAM" id="Phobius"/>
    </source>
</evidence>
<feature type="transmembrane region" description="Helical" evidence="2">
    <location>
        <begin position="237"/>
        <end position="254"/>
    </location>
</feature>
<dbReference type="InterPro" id="IPR036259">
    <property type="entry name" value="MFS_trans_sf"/>
</dbReference>
<keyword evidence="2" id="KW-0472">Membrane</keyword>
<feature type="transmembrane region" description="Helical" evidence="2">
    <location>
        <begin position="417"/>
        <end position="438"/>
    </location>
</feature>
<dbReference type="Proteomes" id="UP001600941">
    <property type="component" value="Unassembled WGS sequence"/>
</dbReference>
<keyword evidence="4" id="KW-1185">Reference proteome</keyword>
<feature type="transmembrane region" description="Helical" evidence="2">
    <location>
        <begin position="53"/>
        <end position="74"/>
    </location>
</feature>
<feature type="transmembrane region" description="Helical" evidence="2">
    <location>
        <begin position="21"/>
        <end position="41"/>
    </location>
</feature>
<dbReference type="NCBIfam" id="TIGR00792">
    <property type="entry name" value="gph"/>
    <property type="match status" value="1"/>
</dbReference>
<organism evidence="3 4">
    <name type="scientific">Blautia parvula</name>
    <dbReference type="NCBI Taxonomy" id="2877527"/>
    <lineage>
        <taxon>Bacteria</taxon>
        <taxon>Bacillati</taxon>
        <taxon>Bacillota</taxon>
        <taxon>Clostridia</taxon>
        <taxon>Lachnospirales</taxon>
        <taxon>Lachnospiraceae</taxon>
        <taxon>Blautia</taxon>
    </lineage>
</organism>
<dbReference type="Gene3D" id="1.20.1250.20">
    <property type="entry name" value="MFS general substrate transporter like domains"/>
    <property type="match status" value="2"/>
</dbReference>
<name>A0ABQ0BYA9_9FIRM</name>
<dbReference type="PANTHER" id="PTHR11328:SF24">
    <property type="entry name" value="MAJOR FACILITATOR SUPERFAMILY (MFS) PROFILE DOMAIN-CONTAINING PROTEIN"/>
    <property type="match status" value="1"/>
</dbReference>
<sequence>MNKTKVQDGRLSLGEKLSYSMGEVATCAMFALFTTLLVFFYTDVVGVSPATVGMIIAISQVFNGASDMAAGFLVDRTRSKYGRVRVWLLRMAVPYTIASVLLMTVPQIGAFAQAVYIFFTYNLMLTVVYTMTQLPYATLVTYLTRNQDERARTNIIRMTISPMANMAMTLGFLPLVDLLGGGQAAWVKATSIYGIACSLLLLWCFFFTKERVQVVDDSNGEKVPLKTAVTVLFKNKYFILAFLFFFALAFYQTVSGTMLTYYCKNFLGTENLMGVINFACQIMMIAVTPLVGLLIHKMTKRNWCIFGAVCIIAGALVVPLGPTSVPVVFAGTLLRGAGLACEYAMMYTMVADVVEYGQWKTGIRTPSAIQSAVTSGQKFGQGICSAAIGAVMSWSGYNGVAAAGQQSQKALDTVYNLFVYGMIGTAVFVIVILLFYHLDKEYPVIMKELLEREMENERMEADRESSESVERELGQAVSTV</sequence>
<feature type="transmembrane region" description="Helical" evidence="2">
    <location>
        <begin position="302"/>
        <end position="321"/>
    </location>
</feature>
<accession>A0ABQ0BYA9</accession>
<feature type="region of interest" description="Disordered" evidence="1">
    <location>
        <begin position="457"/>
        <end position="480"/>
    </location>
</feature>
<dbReference type="Pfam" id="PF13347">
    <property type="entry name" value="MFS_2"/>
    <property type="match status" value="1"/>
</dbReference>
<feature type="transmembrane region" description="Helical" evidence="2">
    <location>
        <begin position="155"/>
        <end position="173"/>
    </location>
</feature>
<protein>
    <submittedName>
        <fullName evidence="3">MFS transporter</fullName>
    </submittedName>
</protein>
<reference evidence="3 4" key="1">
    <citation type="submission" date="2024-04" db="EMBL/GenBank/DDBJ databases">
        <title>Defined microbial consortia suppress multidrug-resistant proinflammatory Enterobacteriaceae via ecological control.</title>
        <authorList>
            <person name="Furuichi M."/>
            <person name="Kawaguchi T."/>
            <person name="Pust M."/>
            <person name="Yasuma K."/>
            <person name="Plichta D."/>
            <person name="Hasegawa N."/>
            <person name="Ohya T."/>
            <person name="Bhattarai S."/>
            <person name="Sasajima S."/>
            <person name="Aoto Y."/>
            <person name="Tuganbaev T."/>
            <person name="Yaginuma M."/>
            <person name="Ueda M."/>
            <person name="Okahashi N."/>
            <person name="Amafuji K."/>
            <person name="Kiridooshi Y."/>
            <person name="Sugita K."/>
            <person name="Strazar M."/>
            <person name="Skelly A."/>
            <person name="Suda W."/>
            <person name="Hattori M."/>
            <person name="Nakamoto N."/>
            <person name="Caballero S."/>
            <person name="Norman J."/>
            <person name="Olle B."/>
            <person name="Tanoue T."/>
            <person name="Arita M."/>
            <person name="Bucci V."/>
            <person name="Atarashi K."/>
            <person name="Xavier R."/>
            <person name="Honda K."/>
        </authorList>
    </citation>
    <scope>NUCLEOTIDE SEQUENCE [LARGE SCALE GENOMIC DNA]</scope>
    <source>
        <strain evidence="4">k34-0107-D12</strain>
    </source>
</reference>
<dbReference type="CDD" id="cd17332">
    <property type="entry name" value="MFS_MelB_like"/>
    <property type="match status" value="1"/>
</dbReference>